<dbReference type="Pfam" id="PF00646">
    <property type="entry name" value="F-box"/>
    <property type="match status" value="1"/>
</dbReference>
<dbReference type="InterPro" id="IPR055357">
    <property type="entry name" value="LRR_At1g61320_AtMIF1"/>
</dbReference>
<dbReference type="InterPro" id="IPR036047">
    <property type="entry name" value="F-box-like_dom_sf"/>
</dbReference>
<proteinExistence type="predicted"/>
<name>A0AAQ3SXY3_PASNO</name>
<dbReference type="Gene3D" id="1.20.1280.50">
    <property type="match status" value="1"/>
</dbReference>
<dbReference type="PROSITE" id="PS50181">
    <property type="entry name" value="FBOX"/>
    <property type="match status" value="1"/>
</dbReference>
<dbReference type="Gene3D" id="3.80.10.10">
    <property type="entry name" value="Ribonuclease Inhibitor"/>
    <property type="match status" value="2"/>
</dbReference>
<dbReference type="EMBL" id="CP144747">
    <property type="protein sequence ID" value="WVZ62512.1"/>
    <property type="molecule type" value="Genomic_DNA"/>
</dbReference>
<dbReference type="InterPro" id="IPR001810">
    <property type="entry name" value="F-box_dom"/>
</dbReference>
<evidence type="ECO:0000313" key="2">
    <source>
        <dbReference type="EMBL" id="WVZ62512.1"/>
    </source>
</evidence>
<evidence type="ECO:0000313" key="3">
    <source>
        <dbReference type="Proteomes" id="UP001341281"/>
    </source>
</evidence>
<dbReference type="InterPro" id="IPR053197">
    <property type="entry name" value="F-box_SCFL_complex_component"/>
</dbReference>
<feature type="domain" description="F-box" evidence="1">
    <location>
        <begin position="27"/>
        <end position="63"/>
    </location>
</feature>
<sequence>MLAVAEKVQMLHDEPTMKRASGPTSDVDRLSALPDGLLHTIMSFLPARQNVQTSLLSRRWRRLWRSAPRIEIDERDFGISVSTSSSTLEERWPRFENFATNMLLFHDNTSSLGEFRLRCRLHNWCHVDRWIRRGIEYCPSVLQIQILNYGLGVKLPPLVGSSSHHLKRLCLWNLIFDGRFADFLCSSCPFLEDMDLQSCDFCGIRPQGIISPMLNKLEMSHCSNKTGYPLVIMAPRLTNLCLTYGCYLAGISLCKMDSLVKAEIYIDENKTLSQKTQRELLGSLLNVTSLKLDGFEADAMMNENPDEFPTFSNMQTLDLSNCFLNEYELDYKLEALRSFIENAPCLEKLILQYCMFMSFSDSEWEIERKSMTLHPEDRYIYRCQNLKLIEVIYDHDHDHQLIELVWSLGISLPDASIKLNKIERWV</sequence>
<dbReference type="AlphaFoldDB" id="A0AAQ3SXY3"/>
<accession>A0AAQ3SXY3</accession>
<dbReference type="Proteomes" id="UP001341281">
    <property type="component" value="Chromosome 03"/>
</dbReference>
<reference evidence="2 3" key="1">
    <citation type="submission" date="2024-02" db="EMBL/GenBank/DDBJ databases">
        <title>High-quality chromosome-scale genome assembly of Pensacola bahiagrass (Paspalum notatum Flugge var. saurae).</title>
        <authorList>
            <person name="Vega J.M."/>
            <person name="Podio M."/>
            <person name="Orjuela J."/>
            <person name="Siena L.A."/>
            <person name="Pessino S.C."/>
            <person name="Combes M.C."/>
            <person name="Mariac C."/>
            <person name="Albertini E."/>
            <person name="Pupilli F."/>
            <person name="Ortiz J.P.A."/>
            <person name="Leblanc O."/>
        </authorList>
    </citation>
    <scope>NUCLEOTIDE SEQUENCE [LARGE SCALE GENOMIC DNA]</scope>
    <source>
        <strain evidence="2">R1</strain>
        <tissue evidence="2">Leaf</tissue>
    </source>
</reference>
<dbReference type="SUPFAM" id="SSF52047">
    <property type="entry name" value="RNI-like"/>
    <property type="match status" value="1"/>
</dbReference>
<dbReference type="EMBL" id="CP144747">
    <property type="protein sequence ID" value="WVZ62511.1"/>
    <property type="molecule type" value="Genomic_DNA"/>
</dbReference>
<dbReference type="PANTHER" id="PTHR34223:SF70">
    <property type="entry name" value="F-BOX DOMAIN-CONTAINING PROTEIN"/>
    <property type="match status" value="1"/>
</dbReference>
<dbReference type="PANTHER" id="PTHR34223">
    <property type="entry name" value="OS11G0201299 PROTEIN"/>
    <property type="match status" value="1"/>
</dbReference>
<dbReference type="SMART" id="SM00256">
    <property type="entry name" value="FBOX"/>
    <property type="match status" value="1"/>
</dbReference>
<evidence type="ECO:0000259" key="1">
    <source>
        <dbReference type="PROSITE" id="PS50181"/>
    </source>
</evidence>
<gene>
    <name evidence="2" type="ORF">U9M48_012255</name>
</gene>
<keyword evidence="3" id="KW-1185">Reference proteome</keyword>
<dbReference type="Pfam" id="PF23622">
    <property type="entry name" value="LRR_At1g61320_AtMIF1"/>
    <property type="match status" value="1"/>
</dbReference>
<organism evidence="2 3">
    <name type="scientific">Paspalum notatum var. saurae</name>
    <dbReference type="NCBI Taxonomy" id="547442"/>
    <lineage>
        <taxon>Eukaryota</taxon>
        <taxon>Viridiplantae</taxon>
        <taxon>Streptophyta</taxon>
        <taxon>Embryophyta</taxon>
        <taxon>Tracheophyta</taxon>
        <taxon>Spermatophyta</taxon>
        <taxon>Magnoliopsida</taxon>
        <taxon>Liliopsida</taxon>
        <taxon>Poales</taxon>
        <taxon>Poaceae</taxon>
        <taxon>PACMAD clade</taxon>
        <taxon>Panicoideae</taxon>
        <taxon>Andropogonodae</taxon>
        <taxon>Paspaleae</taxon>
        <taxon>Paspalinae</taxon>
        <taxon>Paspalum</taxon>
    </lineage>
</organism>
<dbReference type="InterPro" id="IPR032675">
    <property type="entry name" value="LRR_dom_sf"/>
</dbReference>
<dbReference type="SUPFAM" id="SSF81383">
    <property type="entry name" value="F-box domain"/>
    <property type="match status" value="1"/>
</dbReference>
<protein>
    <recommendedName>
        <fullName evidence="1">F-box domain-containing protein</fullName>
    </recommendedName>
</protein>